<comment type="subcellular location">
    <subcellularLocation>
        <location evidence="1">Membrane</location>
        <topology evidence="1">Multi-pass membrane protein</topology>
    </subcellularLocation>
</comment>
<evidence type="ECO:0000256" key="6">
    <source>
        <dbReference type="SAM" id="Phobius"/>
    </source>
</evidence>
<dbReference type="AlphaFoldDB" id="A0AAX6EKY1"/>
<dbReference type="GO" id="GO:0015179">
    <property type="term" value="F:L-amino acid transmembrane transporter activity"/>
    <property type="evidence" value="ECO:0007669"/>
    <property type="project" value="TreeGrafter"/>
</dbReference>
<reference evidence="8" key="1">
    <citation type="journal article" date="2023" name="GigaByte">
        <title>Genome assembly of the bearded iris, Iris pallida Lam.</title>
        <authorList>
            <person name="Bruccoleri R.E."/>
            <person name="Oakeley E.J."/>
            <person name="Faust A.M.E."/>
            <person name="Altorfer M."/>
            <person name="Dessus-Babus S."/>
            <person name="Burckhardt D."/>
            <person name="Oertli M."/>
            <person name="Naumann U."/>
            <person name="Petersen F."/>
            <person name="Wong J."/>
        </authorList>
    </citation>
    <scope>NUCLEOTIDE SEQUENCE</scope>
    <source>
        <strain evidence="8">GSM-AAB239-AS_SAM_17_03QT</strain>
    </source>
</reference>
<dbReference type="Proteomes" id="UP001140949">
    <property type="component" value="Unassembled WGS sequence"/>
</dbReference>
<keyword evidence="5 6" id="KW-0472">Membrane</keyword>
<feature type="transmembrane region" description="Helical" evidence="6">
    <location>
        <begin position="198"/>
        <end position="214"/>
    </location>
</feature>
<name>A0AAX6EKY1_IRIPA</name>
<dbReference type="InterPro" id="IPR013057">
    <property type="entry name" value="AA_transpt_TM"/>
</dbReference>
<evidence type="ECO:0000256" key="2">
    <source>
        <dbReference type="ARBA" id="ARBA00022692"/>
    </source>
</evidence>
<keyword evidence="4 6" id="KW-1133">Transmembrane helix</keyword>
<evidence type="ECO:0000256" key="1">
    <source>
        <dbReference type="ARBA" id="ARBA00004141"/>
    </source>
</evidence>
<evidence type="ECO:0000259" key="7">
    <source>
        <dbReference type="Pfam" id="PF01490"/>
    </source>
</evidence>
<evidence type="ECO:0000313" key="8">
    <source>
        <dbReference type="EMBL" id="KAJ6804723.1"/>
    </source>
</evidence>
<comment type="caution">
    <text evidence="8">The sequence shown here is derived from an EMBL/GenBank/DDBJ whole genome shotgun (WGS) entry which is preliminary data.</text>
</comment>
<feature type="transmembrane region" description="Helical" evidence="6">
    <location>
        <begin position="418"/>
        <end position="441"/>
    </location>
</feature>
<dbReference type="PANTHER" id="PTHR22950:SF323">
    <property type="entry name" value="AMINO ACID TRANSPORTER AVT6C"/>
    <property type="match status" value="1"/>
</dbReference>
<organism evidence="8 9">
    <name type="scientific">Iris pallida</name>
    <name type="common">Sweet iris</name>
    <dbReference type="NCBI Taxonomy" id="29817"/>
    <lineage>
        <taxon>Eukaryota</taxon>
        <taxon>Viridiplantae</taxon>
        <taxon>Streptophyta</taxon>
        <taxon>Embryophyta</taxon>
        <taxon>Tracheophyta</taxon>
        <taxon>Spermatophyta</taxon>
        <taxon>Magnoliopsida</taxon>
        <taxon>Liliopsida</taxon>
        <taxon>Asparagales</taxon>
        <taxon>Iridaceae</taxon>
        <taxon>Iridoideae</taxon>
        <taxon>Irideae</taxon>
        <taxon>Iris</taxon>
    </lineage>
</organism>
<dbReference type="PANTHER" id="PTHR22950">
    <property type="entry name" value="AMINO ACID TRANSPORTER"/>
    <property type="match status" value="1"/>
</dbReference>
<dbReference type="Pfam" id="PF01490">
    <property type="entry name" value="Aa_trans"/>
    <property type="match status" value="1"/>
</dbReference>
<feature type="transmembrane region" description="Helical" evidence="6">
    <location>
        <begin position="226"/>
        <end position="248"/>
    </location>
</feature>
<evidence type="ECO:0000313" key="9">
    <source>
        <dbReference type="Proteomes" id="UP001140949"/>
    </source>
</evidence>
<evidence type="ECO:0000256" key="4">
    <source>
        <dbReference type="ARBA" id="ARBA00022989"/>
    </source>
</evidence>
<feature type="transmembrane region" description="Helical" evidence="6">
    <location>
        <begin position="260"/>
        <end position="283"/>
    </location>
</feature>
<protein>
    <recommendedName>
        <fullName evidence="7">Amino acid transporter transmembrane domain-containing protein</fullName>
    </recommendedName>
</protein>
<feature type="transmembrane region" description="Helical" evidence="6">
    <location>
        <begin position="393"/>
        <end position="412"/>
    </location>
</feature>
<feature type="transmembrane region" description="Helical" evidence="6">
    <location>
        <begin position="453"/>
        <end position="478"/>
    </location>
</feature>
<evidence type="ECO:0000256" key="3">
    <source>
        <dbReference type="ARBA" id="ARBA00022970"/>
    </source>
</evidence>
<sequence length="483" mass="51757">MTIPTNLSQFPGHIHSCYSPNHQTYINKQLISSAHTSENPVRGKEMKTPLLPELLHAPVAGDSGTGASVSGAVFNLSTSIVGAGIMSIPATLKVLGVGPALLLIAAVAFLSDASVEFLVRYTGHSGAPVASYAGLMGESFGRAGSAALQLCVVVTNLGALIMYLIVIGDVLSGNGSEGSIHSGILNEWFGEHWWNERSVALLITLVIMMPLLLLKRVDSLRFTSAVSVLLAVVFVIISSAMALCALYQGTTQTPRLLPNFANQSFFHLFTAIPVLVVAFTFHFNVHPIRAELSRTSDMAIAVRISLLLCSAIYASVGFFGYLLFGDSTMADILSNFDQSSTGSQIGPWLNDAVRLSYALHLVLVFPLLNYSLRLNIDEMLFPKSRPFASDTGRFVSLTGVLMVVVYSATIAIPNIWVLFQYMGSTSAVCLSLIFPAAIVLRDIHGISKRRDKILAATMIILAVVTSSIAISTNISGLFKGENK</sequence>
<feature type="transmembrane region" description="Helical" evidence="6">
    <location>
        <begin position="94"/>
        <end position="111"/>
    </location>
</feature>
<keyword evidence="3" id="KW-0813">Transport</keyword>
<reference evidence="8" key="2">
    <citation type="submission" date="2023-04" db="EMBL/GenBank/DDBJ databases">
        <authorList>
            <person name="Bruccoleri R.E."/>
            <person name="Oakeley E.J."/>
            <person name="Faust A.-M."/>
            <person name="Dessus-Babus S."/>
            <person name="Altorfer M."/>
            <person name="Burckhardt D."/>
            <person name="Oertli M."/>
            <person name="Naumann U."/>
            <person name="Petersen F."/>
            <person name="Wong J."/>
        </authorList>
    </citation>
    <scope>NUCLEOTIDE SEQUENCE</scope>
    <source>
        <strain evidence="8">GSM-AAB239-AS_SAM_17_03QT</strain>
        <tissue evidence="8">Leaf</tissue>
    </source>
</reference>
<dbReference type="EMBL" id="JANAVB010035817">
    <property type="protein sequence ID" value="KAJ6804723.1"/>
    <property type="molecule type" value="Genomic_DNA"/>
</dbReference>
<evidence type="ECO:0000256" key="5">
    <source>
        <dbReference type="ARBA" id="ARBA00023136"/>
    </source>
</evidence>
<feature type="transmembrane region" description="Helical" evidence="6">
    <location>
        <begin position="355"/>
        <end position="372"/>
    </location>
</feature>
<keyword evidence="2 6" id="KW-0812">Transmembrane</keyword>
<keyword evidence="9" id="KW-1185">Reference proteome</keyword>
<gene>
    <name evidence="8" type="ORF">M6B38_184440</name>
</gene>
<feature type="transmembrane region" description="Helical" evidence="6">
    <location>
        <begin position="147"/>
        <end position="166"/>
    </location>
</feature>
<keyword evidence="3" id="KW-0029">Amino-acid transport</keyword>
<feature type="domain" description="Amino acid transporter transmembrane" evidence="7">
    <location>
        <begin position="67"/>
        <end position="467"/>
    </location>
</feature>
<dbReference type="GO" id="GO:0031090">
    <property type="term" value="C:organelle membrane"/>
    <property type="evidence" value="ECO:0007669"/>
    <property type="project" value="UniProtKB-ARBA"/>
</dbReference>
<accession>A0AAX6EKY1</accession>
<proteinExistence type="predicted"/>
<feature type="transmembrane region" description="Helical" evidence="6">
    <location>
        <begin position="304"/>
        <end position="324"/>
    </location>
</feature>